<accession>A0A392MN32</accession>
<protein>
    <submittedName>
        <fullName evidence="1">Uncharacterized protein</fullName>
    </submittedName>
</protein>
<dbReference type="EMBL" id="LXQA010012740">
    <property type="protein sequence ID" value="MCH87694.1"/>
    <property type="molecule type" value="Genomic_DNA"/>
</dbReference>
<organism evidence="1 2">
    <name type="scientific">Trifolium medium</name>
    <dbReference type="NCBI Taxonomy" id="97028"/>
    <lineage>
        <taxon>Eukaryota</taxon>
        <taxon>Viridiplantae</taxon>
        <taxon>Streptophyta</taxon>
        <taxon>Embryophyta</taxon>
        <taxon>Tracheophyta</taxon>
        <taxon>Spermatophyta</taxon>
        <taxon>Magnoliopsida</taxon>
        <taxon>eudicotyledons</taxon>
        <taxon>Gunneridae</taxon>
        <taxon>Pentapetalae</taxon>
        <taxon>rosids</taxon>
        <taxon>fabids</taxon>
        <taxon>Fabales</taxon>
        <taxon>Fabaceae</taxon>
        <taxon>Papilionoideae</taxon>
        <taxon>50 kb inversion clade</taxon>
        <taxon>NPAAA clade</taxon>
        <taxon>Hologalegina</taxon>
        <taxon>IRL clade</taxon>
        <taxon>Trifolieae</taxon>
        <taxon>Trifolium</taxon>
    </lineage>
</organism>
<evidence type="ECO:0000313" key="2">
    <source>
        <dbReference type="Proteomes" id="UP000265520"/>
    </source>
</evidence>
<gene>
    <name evidence="1" type="ORF">A2U01_0008572</name>
</gene>
<reference evidence="1 2" key="1">
    <citation type="journal article" date="2018" name="Front. Plant Sci.">
        <title>Red Clover (Trifolium pratense) and Zigzag Clover (T. medium) - A Picture of Genomic Similarities and Differences.</title>
        <authorList>
            <person name="Dluhosova J."/>
            <person name="Istvanek J."/>
            <person name="Nedelnik J."/>
            <person name="Repkova J."/>
        </authorList>
    </citation>
    <scope>NUCLEOTIDE SEQUENCE [LARGE SCALE GENOMIC DNA]</scope>
    <source>
        <strain evidence="2">cv. 10/8</strain>
        <tissue evidence="1">Leaf</tissue>
    </source>
</reference>
<keyword evidence="2" id="KW-1185">Reference proteome</keyword>
<dbReference type="AlphaFoldDB" id="A0A392MN32"/>
<comment type="caution">
    <text evidence="1">The sequence shown here is derived from an EMBL/GenBank/DDBJ whole genome shotgun (WGS) entry which is preliminary data.</text>
</comment>
<dbReference type="Proteomes" id="UP000265520">
    <property type="component" value="Unassembled WGS sequence"/>
</dbReference>
<proteinExistence type="predicted"/>
<name>A0A392MN32_9FABA</name>
<feature type="non-terminal residue" evidence="1">
    <location>
        <position position="17"/>
    </location>
</feature>
<evidence type="ECO:0000313" key="1">
    <source>
        <dbReference type="EMBL" id="MCH87694.1"/>
    </source>
</evidence>
<sequence>MVRNLFRYAVRYPQRIR</sequence>